<dbReference type="CDD" id="cd10845">
    <property type="entry name" value="DSRM_RNAse_III_family"/>
    <property type="match status" value="1"/>
</dbReference>
<comment type="subcellular location">
    <subcellularLocation>
        <location evidence="8">Cytoplasm</location>
    </subcellularLocation>
</comment>
<comment type="function">
    <text evidence="8">Digests double-stranded RNA. Involved in the processing of primary rRNA transcript to yield the immediate precursors to the large and small rRNAs (23S and 16S). Processes some mRNAs, and tRNAs when they are encoded in the rRNA operon. Processes pre-crRNA and tracrRNA of type II CRISPR loci if present in the organism.</text>
</comment>
<evidence type="ECO:0000259" key="10">
    <source>
        <dbReference type="PROSITE" id="PS50137"/>
    </source>
</evidence>
<keyword evidence="8" id="KW-0698">rRNA processing</keyword>
<keyword evidence="8" id="KW-0819">tRNA processing</keyword>
<evidence type="ECO:0000256" key="3">
    <source>
        <dbReference type="ARBA" id="ARBA00022664"/>
    </source>
</evidence>
<comment type="cofactor">
    <cofactor evidence="8">
        <name>Mg(2+)</name>
        <dbReference type="ChEBI" id="CHEBI:18420"/>
    </cofactor>
</comment>
<keyword evidence="3 8" id="KW-0507">mRNA processing</keyword>
<dbReference type="Pfam" id="PF14622">
    <property type="entry name" value="Ribonucleas_3_3"/>
    <property type="match status" value="1"/>
</dbReference>
<dbReference type="PROSITE" id="PS50142">
    <property type="entry name" value="RNASE_3_2"/>
    <property type="match status" value="1"/>
</dbReference>
<dbReference type="SMART" id="SM00535">
    <property type="entry name" value="RIBOc"/>
    <property type="match status" value="1"/>
</dbReference>
<gene>
    <name evidence="8 12" type="primary">rnc</name>
    <name evidence="12" type="ORF">HN018_09870</name>
</gene>
<dbReference type="GO" id="GO:0046872">
    <property type="term" value="F:metal ion binding"/>
    <property type="evidence" value="ECO:0007669"/>
    <property type="project" value="UniProtKB-KW"/>
</dbReference>
<keyword evidence="8" id="KW-0460">Magnesium</keyword>
<keyword evidence="7 8" id="KW-0694">RNA-binding</keyword>
<dbReference type="GO" id="GO:0008033">
    <property type="term" value="P:tRNA processing"/>
    <property type="evidence" value="ECO:0007669"/>
    <property type="project" value="UniProtKB-KW"/>
</dbReference>
<feature type="binding site" evidence="8">
    <location>
        <position position="147"/>
    </location>
    <ligand>
        <name>Mg(2+)</name>
        <dbReference type="ChEBI" id="CHEBI:18420"/>
    </ligand>
</feature>
<comment type="subunit">
    <text evidence="8">Homodimer.</text>
</comment>
<accession>A0A6M8HWN2</accession>
<evidence type="ECO:0000256" key="1">
    <source>
        <dbReference type="ARBA" id="ARBA00000109"/>
    </source>
</evidence>
<evidence type="ECO:0000256" key="2">
    <source>
        <dbReference type="ARBA" id="ARBA00010183"/>
    </source>
</evidence>
<dbReference type="KEGG" id="lck:HN018_09870"/>
<evidence type="ECO:0000313" key="13">
    <source>
        <dbReference type="Proteomes" id="UP000500767"/>
    </source>
</evidence>
<dbReference type="GO" id="GO:0006364">
    <property type="term" value="P:rRNA processing"/>
    <property type="evidence" value="ECO:0007669"/>
    <property type="project" value="UniProtKB-UniRule"/>
</dbReference>
<evidence type="ECO:0000256" key="7">
    <source>
        <dbReference type="ARBA" id="ARBA00022884"/>
    </source>
</evidence>
<dbReference type="InterPro" id="IPR036389">
    <property type="entry name" value="RNase_III_sf"/>
</dbReference>
<dbReference type="GO" id="GO:0006397">
    <property type="term" value="P:mRNA processing"/>
    <property type="evidence" value="ECO:0007669"/>
    <property type="project" value="UniProtKB-UniRule"/>
</dbReference>
<dbReference type="EC" id="3.1.26.3" evidence="8"/>
<name>A0A6M8HWN2_9PROT</name>
<dbReference type="AlphaFoldDB" id="A0A6M8HWN2"/>
<dbReference type="SMART" id="SM00358">
    <property type="entry name" value="DSRM"/>
    <property type="match status" value="1"/>
</dbReference>
<comment type="catalytic activity">
    <reaction evidence="1 8">
        <text>Endonucleolytic cleavage to 5'-phosphomonoester.</text>
        <dbReference type="EC" id="3.1.26.3"/>
    </reaction>
</comment>
<keyword evidence="5 8" id="KW-0255">Endonuclease</keyword>
<dbReference type="Pfam" id="PF00035">
    <property type="entry name" value="dsrm"/>
    <property type="match status" value="1"/>
</dbReference>
<dbReference type="Gene3D" id="3.30.160.20">
    <property type="match status" value="1"/>
</dbReference>
<evidence type="ECO:0000256" key="9">
    <source>
        <dbReference type="SAM" id="MobiDB-lite"/>
    </source>
</evidence>
<evidence type="ECO:0000256" key="4">
    <source>
        <dbReference type="ARBA" id="ARBA00022722"/>
    </source>
</evidence>
<dbReference type="Proteomes" id="UP000500767">
    <property type="component" value="Chromosome"/>
</dbReference>
<dbReference type="PROSITE" id="PS50137">
    <property type="entry name" value="DS_RBD"/>
    <property type="match status" value="1"/>
</dbReference>
<dbReference type="RefSeq" id="WP_171834143.1">
    <property type="nucleotide sequence ID" value="NZ_CP053708.1"/>
</dbReference>
<dbReference type="HAMAP" id="MF_00104">
    <property type="entry name" value="RNase_III"/>
    <property type="match status" value="1"/>
</dbReference>
<evidence type="ECO:0000256" key="8">
    <source>
        <dbReference type="HAMAP-Rule" id="MF_00104"/>
    </source>
</evidence>
<dbReference type="CDD" id="cd00593">
    <property type="entry name" value="RIBOc"/>
    <property type="match status" value="1"/>
</dbReference>
<dbReference type="PANTHER" id="PTHR11207">
    <property type="entry name" value="RIBONUCLEASE III"/>
    <property type="match status" value="1"/>
</dbReference>
<keyword evidence="6 8" id="KW-0378">Hydrolase</keyword>
<evidence type="ECO:0000256" key="6">
    <source>
        <dbReference type="ARBA" id="ARBA00022801"/>
    </source>
</evidence>
<dbReference type="GO" id="GO:0004525">
    <property type="term" value="F:ribonuclease III activity"/>
    <property type="evidence" value="ECO:0007669"/>
    <property type="project" value="UniProtKB-UniRule"/>
</dbReference>
<dbReference type="InterPro" id="IPR014720">
    <property type="entry name" value="dsRBD_dom"/>
</dbReference>
<evidence type="ECO:0000313" key="12">
    <source>
        <dbReference type="EMBL" id="QKE92567.1"/>
    </source>
</evidence>
<keyword evidence="8" id="KW-0699">rRNA-binding</keyword>
<sequence length="250" mass="26522">MHEPASPLAVAMAKVEGVIGWQFHKPALLREALTHRSAAHEAQTAGTAPGGGHKRGRRTTQKGLGSNERLEFIGDRVLGLLMAEWLISRFPDEQEGKLGPRLAQLVSRPVLARIAIDLGLREALDVAPHEERAGIRDAANVLADSVEAVLGATYLDGGLDPARRFVHQAWNAAMTGQALPPKDAKTALQEWLLGRGLALPIYTVASAEGPSHAPRFVIRVEANGRSGTGEAGAKRAAESLAASDLLSQLA</sequence>
<feature type="domain" description="DRBM" evidence="10">
    <location>
        <begin position="183"/>
        <end position="250"/>
    </location>
</feature>
<dbReference type="NCBIfam" id="TIGR02191">
    <property type="entry name" value="RNaseIII"/>
    <property type="match status" value="1"/>
</dbReference>
<dbReference type="SUPFAM" id="SSF69065">
    <property type="entry name" value="RNase III domain-like"/>
    <property type="match status" value="1"/>
</dbReference>
<dbReference type="EMBL" id="CP053708">
    <property type="protein sequence ID" value="QKE92567.1"/>
    <property type="molecule type" value="Genomic_DNA"/>
</dbReference>
<dbReference type="InterPro" id="IPR000999">
    <property type="entry name" value="RNase_III_dom"/>
</dbReference>
<evidence type="ECO:0000259" key="11">
    <source>
        <dbReference type="PROSITE" id="PS50142"/>
    </source>
</evidence>
<feature type="active site" evidence="8">
    <location>
        <position position="147"/>
    </location>
</feature>
<dbReference type="GO" id="GO:0003725">
    <property type="term" value="F:double-stranded RNA binding"/>
    <property type="evidence" value="ECO:0007669"/>
    <property type="project" value="TreeGrafter"/>
</dbReference>
<feature type="domain" description="RNase III" evidence="11">
    <location>
        <begin position="12"/>
        <end position="158"/>
    </location>
</feature>
<feature type="binding site" evidence="8">
    <location>
        <position position="71"/>
    </location>
    <ligand>
        <name>Mg(2+)</name>
        <dbReference type="ChEBI" id="CHEBI:18420"/>
    </ligand>
</feature>
<feature type="binding site" evidence="8">
    <location>
        <position position="144"/>
    </location>
    <ligand>
        <name>Mg(2+)</name>
        <dbReference type="ChEBI" id="CHEBI:18420"/>
    </ligand>
</feature>
<dbReference type="SUPFAM" id="SSF54768">
    <property type="entry name" value="dsRNA-binding domain-like"/>
    <property type="match status" value="1"/>
</dbReference>
<reference evidence="12 13" key="1">
    <citation type="journal article" date="2014" name="World J. Microbiol. Biotechnol.">
        <title>Biodiversity and physiological characteristics of Antarctic and Arctic lichens-associated bacteria.</title>
        <authorList>
            <person name="Lee Y.M."/>
            <person name="Kim E.H."/>
            <person name="Lee H.K."/>
            <person name="Hong S.G."/>
        </authorList>
    </citation>
    <scope>NUCLEOTIDE SEQUENCE [LARGE SCALE GENOMIC DNA]</scope>
    <source>
        <strain evidence="12 13">PAMC 26569</strain>
    </source>
</reference>
<dbReference type="GO" id="GO:0005737">
    <property type="term" value="C:cytoplasm"/>
    <property type="evidence" value="ECO:0007669"/>
    <property type="project" value="UniProtKB-SubCell"/>
</dbReference>
<keyword evidence="4 8" id="KW-0540">Nuclease</keyword>
<keyword evidence="13" id="KW-1185">Reference proteome</keyword>
<protein>
    <recommendedName>
        <fullName evidence="8">Ribonuclease 3</fullName>
        <ecNumber evidence="8">3.1.26.3</ecNumber>
    </recommendedName>
    <alternativeName>
        <fullName evidence="8">Ribonuclease III</fullName>
        <shortName evidence="8">RNase III</shortName>
    </alternativeName>
</protein>
<dbReference type="GO" id="GO:0010468">
    <property type="term" value="P:regulation of gene expression"/>
    <property type="evidence" value="ECO:0007669"/>
    <property type="project" value="TreeGrafter"/>
</dbReference>
<dbReference type="GO" id="GO:0019843">
    <property type="term" value="F:rRNA binding"/>
    <property type="evidence" value="ECO:0007669"/>
    <property type="project" value="UniProtKB-KW"/>
</dbReference>
<feature type="active site" evidence="8">
    <location>
        <position position="75"/>
    </location>
</feature>
<keyword evidence="8" id="KW-0479">Metal-binding</keyword>
<feature type="region of interest" description="Disordered" evidence="9">
    <location>
        <begin position="35"/>
        <end position="65"/>
    </location>
</feature>
<dbReference type="InterPro" id="IPR011907">
    <property type="entry name" value="RNase_III"/>
</dbReference>
<dbReference type="Gene3D" id="1.10.1520.10">
    <property type="entry name" value="Ribonuclease III domain"/>
    <property type="match status" value="1"/>
</dbReference>
<evidence type="ECO:0000256" key="5">
    <source>
        <dbReference type="ARBA" id="ARBA00022759"/>
    </source>
</evidence>
<proteinExistence type="inferred from homology"/>
<comment type="similarity">
    <text evidence="2">Belongs to the ribonuclease III family.</text>
</comment>
<dbReference type="PANTHER" id="PTHR11207:SF0">
    <property type="entry name" value="RIBONUCLEASE 3"/>
    <property type="match status" value="1"/>
</dbReference>
<organism evidence="12 13">
    <name type="scientific">Lichenicola cladoniae</name>
    <dbReference type="NCBI Taxonomy" id="1484109"/>
    <lineage>
        <taxon>Bacteria</taxon>
        <taxon>Pseudomonadati</taxon>
        <taxon>Pseudomonadota</taxon>
        <taxon>Alphaproteobacteria</taxon>
        <taxon>Acetobacterales</taxon>
        <taxon>Acetobacteraceae</taxon>
        <taxon>Lichenicola</taxon>
    </lineage>
</organism>
<keyword evidence="8" id="KW-0963">Cytoplasm</keyword>